<dbReference type="Proteomes" id="UP000033945">
    <property type="component" value="Unassembled WGS sequence"/>
</dbReference>
<sequence>MDLIFFLSILVSVFSLALVLVGIPAQIVKNYREKRSGQPLLTILIAIGFYASQIAFFIATGAYLPLTSFFVGIIMWGVTLVQHVLYRKNSG</sequence>
<name>A0A0G1IXF5_9BACT</name>
<feature type="transmembrane region" description="Helical" evidence="1">
    <location>
        <begin position="69"/>
        <end position="86"/>
    </location>
</feature>
<comment type="caution">
    <text evidence="2">The sequence shown here is derived from an EMBL/GenBank/DDBJ whole genome shotgun (WGS) entry which is preliminary data.</text>
</comment>
<gene>
    <name evidence="2" type="ORF">UW55_C0002G0113</name>
</gene>
<keyword evidence="1" id="KW-0812">Transmembrane</keyword>
<evidence type="ECO:0000256" key="1">
    <source>
        <dbReference type="SAM" id="Phobius"/>
    </source>
</evidence>
<feature type="transmembrane region" description="Helical" evidence="1">
    <location>
        <begin position="6"/>
        <end position="28"/>
    </location>
</feature>
<feature type="transmembrane region" description="Helical" evidence="1">
    <location>
        <begin position="40"/>
        <end position="63"/>
    </location>
</feature>
<evidence type="ECO:0000313" key="3">
    <source>
        <dbReference type="Proteomes" id="UP000033945"/>
    </source>
</evidence>
<reference evidence="2 3" key="1">
    <citation type="journal article" date="2015" name="Nature">
        <title>rRNA introns, odd ribosomes, and small enigmatic genomes across a large radiation of phyla.</title>
        <authorList>
            <person name="Brown C.T."/>
            <person name="Hug L.A."/>
            <person name="Thomas B.C."/>
            <person name="Sharon I."/>
            <person name="Castelle C.J."/>
            <person name="Singh A."/>
            <person name="Wilkins M.J."/>
            <person name="Williams K.H."/>
            <person name="Banfield J.F."/>
        </authorList>
    </citation>
    <scope>NUCLEOTIDE SEQUENCE [LARGE SCALE GENOMIC DNA]</scope>
</reference>
<protein>
    <recommendedName>
        <fullName evidence="4">PQ loop repeat protein</fullName>
    </recommendedName>
</protein>
<accession>A0A0G1IXF5</accession>
<evidence type="ECO:0000313" key="2">
    <source>
        <dbReference type="EMBL" id="KKT63648.1"/>
    </source>
</evidence>
<keyword evidence="1" id="KW-0472">Membrane</keyword>
<evidence type="ECO:0008006" key="4">
    <source>
        <dbReference type="Google" id="ProtNLM"/>
    </source>
</evidence>
<proteinExistence type="predicted"/>
<dbReference type="EMBL" id="LCIT01000002">
    <property type="protein sequence ID" value="KKT63648.1"/>
    <property type="molecule type" value="Genomic_DNA"/>
</dbReference>
<keyword evidence="1" id="KW-1133">Transmembrane helix</keyword>
<dbReference type="AlphaFoldDB" id="A0A0G1IXF5"/>
<organism evidence="2 3">
    <name type="scientific">Candidatus Giovannonibacteria bacterium GW2011_GWA2_44_26</name>
    <dbReference type="NCBI Taxonomy" id="1618648"/>
    <lineage>
        <taxon>Bacteria</taxon>
        <taxon>Candidatus Giovannoniibacteriota</taxon>
    </lineage>
</organism>